<name>A0ABN2KLS6_9ACTN</name>
<protein>
    <submittedName>
        <fullName evidence="1">Uncharacterized protein</fullName>
    </submittedName>
</protein>
<sequence length="215" mass="22305">MTVSLAPLLPLCTHPDDDPGTWSAATLTAPTLGAVVVVRLPVASAAPSLGPAIARIVRAGSAVLGYVSLAFATRPVAELTDEIARWSQSGATGIFLDHAPAGPAHLGALRLAQRAALRAGLRRVVFNTAGPADPLCRELDAVICSFEGSWPQYRAWDGYGSLPGDGHLVYGVPPEERGKALTLMRRRGAGLGLITDLGWPSGMQSLLAAAAAEVR</sequence>
<organism evidence="1 2">
    <name type="scientific">Luedemannella helvata</name>
    <dbReference type="NCBI Taxonomy" id="349315"/>
    <lineage>
        <taxon>Bacteria</taxon>
        <taxon>Bacillati</taxon>
        <taxon>Actinomycetota</taxon>
        <taxon>Actinomycetes</taxon>
        <taxon>Micromonosporales</taxon>
        <taxon>Micromonosporaceae</taxon>
        <taxon>Luedemannella</taxon>
    </lineage>
</organism>
<proteinExistence type="predicted"/>
<dbReference type="EMBL" id="BAAALS010000014">
    <property type="protein sequence ID" value="GAA1758086.1"/>
    <property type="molecule type" value="Genomic_DNA"/>
</dbReference>
<dbReference type="Proteomes" id="UP001500655">
    <property type="component" value="Unassembled WGS sequence"/>
</dbReference>
<evidence type="ECO:0000313" key="1">
    <source>
        <dbReference type="EMBL" id="GAA1758086.1"/>
    </source>
</evidence>
<dbReference type="RefSeq" id="WP_344082218.1">
    <property type="nucleotide sequence ID" value="NZ_BAAALS010000014.1"/>
</dbReference>
<reference evidence="1 2" key="1">
    <citation type="journal article" date="2019" name="Int. J. Syst. Evol. Microbiol.">
        <title>The Global Catalogue of Microorganisms (GCM) 10K type strain sequencing project: providing services to taxonomists for standard genome sequencing and annotation.</title>
        <authorList>
            <consortium name="The Broad Institute Genomics Platform"/>
            <consortium name="The Broad Institute Genome Sequencing Center for Infectious Disease"/>
            <person name="Wu L."/>
            <person name="Ma J."/>
        </authorList>
    </citation>
    <scope>NUCLEOTIDE SEQUENCE [LARGE SCALE GENOMIC DNA]</scope>
    <source>
        <strain evidence="1 2">JCM 13249</strain>
    </source>
</reference>
<comment type="caution">
    <text evidence="1">The sequence shown here is derived from an EMBL/GenBank/DDBJ whole genome shotgun (WGS) entry which is preliminary data.</text>
</comment>
<evidence type="ECO:0000313" key="2">
    <source>
        <dbReference type="Proteomes" id="UP001500655"/>
    </source>
</evidence>
<gene>
    <name evidence="1" type="ORF">GCM10009681_31650</name>
</gene>
<accession>A0ABN2KLS6</accession>
<dbReference type="InterPro" id="IPR021986">
    <property type="entry name" value="Spherulin4"/>
</dbReference>
<dbReference type="Pfam" id="PF12138">
    <property type="entry name" value="Spherulin4"/>
    <property type="match status" value="1"/>
</dbReference>
<keyword evidence="2" id="KW-1185">Reference proteome</keyword>